<sequence length="471" mass="53219">MAPASKKTKIYTLSKAGIDISLFNDLIQSNDAPLDEELRILRQIADDVQRITSPMRRIPVEIKRMIFIVCMETSRSSSDSESLTLADFHGQWRNIAEDAHELWSGITLDFNKESGLTDDQRIHHSLFLLNLRIVRAQHINRKTGNAHNLFVTIKSSTDISSNPLFQMILQTTVYWKSLVISLPMSTFSAWSASKPSFPRLERLNADLDRHDNVMLLGHQFTDVFEVTPKLTQVTNSSFKLTFHSDTVIPAWYSTLSTYKCTICLKAIDELRHLPNIQTLSLSCYSSTDVVPVTLPKVSYLRLTTVMKEEVAHFIATYKQLYLPGLKHIELLFPFFDITFLRDTIELPSRPISSISLSPISNTVTRLGIAEYKATPQATSPLLPNLETIKIASYGTPDKDVLVDFVQSRRQNSEGVVQLKELEMHCNLNFSEIEGDLATRWNALSGANGFIVGISGTCQYRVSFSMPLRIAR</sequence>
<accession>A0AA39KAD1</accession>
<dbReference type="RefSeq" id="XP_060329747.1">
    <property type="nucleotide sequence ID" value="XM_060480248.1"/>
</dbReference>
<evidence type="ECO:0000313" key="2">
    <source>
        <dbReference type="Proteomes" id="UP001175211"/>
    </source>
</evidence>
<keyword evidence="2" id="KW-1185">Reference proteome</keyword>
<organism evidence="1 2">
    <name type="scientific">Armillaria tabescens</name>
    <name type="common">Ringless honey mushroom</name>
    <name type="synonym">Agaricus tabescens</name>
    <dbReference type="NCBI Taxonomy" id="1929756"/>
    <lineage>
        <taxon>Eukaryota</taxon>
        <taxon>Fungi</taxon>
        <taxon>Dikarya</taxon>
        <taxon>Basidiomycota</taxon>
        <taxon>Agaricomycotina</taxon>
        <taxon>Agaricomycetes</taxon>
        <taxon>Agaricomycetidae</taxon>
        <taxon>Agaricales</taxon>
        <taxon>Marasmiineae</taxon>
        <taxon>Physalacriaceae</taxon>
        <taxon>Desarmillaria</taxon>
    </lineage>
</organism>
<reference evidence="1" key="1">
    <citation type="submission" date="2023-06" db="EMBL/GenBank/DDBJ databases">
        <authorList>
            <consortium name="Lawrence Berkeley National Laboratory"/>
            <person name="Ahrendt S."/>
            <person name="Sahu N."/>
            <person name="Indic B."/>
            <person name="Wong-Bajracharya J."/>
            <person name="Merenyi Z."/>
            <person name="Ke H.-M."/>
            <person name="Monk M."/>
            <person name="Kocsube S."/>
            <person name="Drula E."/>
            <person name="Lipzen A."/>
            <person name="Balint B."/>
            <person name="Henrissat B."/>
            <person name="Andreopoulos B."/>
            <person name="Martin F.M."/>
            <person name="Harder C.B."/>
            <person name="Rigling D."/>
            <person name="Ford K.L."/>
            <person name="Foster G.D."/>
            <person name="Pangilinan J."/>
            <person name="Papanicolaou A."/>
            <person name="Barry K."/>
            <person name="LaButti K."/>
            <person name="Viragh M."/>
            <person name="Koriabine M."/>
            <person name="Yan M."/>
            <person name="Riley R."/>
            <person name="Champramary S."/>
            <person name="Plett K.L."/>
            <person name="Tsai I.J."/>
            <person name="Slot J."/>
            <person name="Sipos G."/>
            <person name="Plett J."/>
            <person name="Nagy L.G."/>
            <person name="Grigoriev I.V."/>
        </authorList>
    </citation>
    <scope>NUCLEOTIDE SEQUENCE</scope>
    <source>
        <strain evidence="1">CCBAS 213</strain>
    </source>
</reference>
<evidence type="ECO:0008006" key="3">
    <source>
        <dbReference type="Google" id="ProtNLM"/>
    </source>
</evidence>
<gene>
    <name evidence="1" type="ORF">EV420DRAFT_1748608</name>
</gene>
<dbReference type="AlphaFoldDB" id="A0AA39KAD1"/>
<proteinExistence type="predicted"/>
<dbReference type="EMBL" id="JAUEPS010000021">
    <property type="protein sequence ID" value="KAK0457435.1"/>
    <property type="molecule type" value="Genomic_DNA"/>
</dbReference>
<dbReference type="Proteomes" id="UP001175211">
    <property type="component" value="Unassembled WGS sequence"/>
</dbReference>
<dbReference type="SUPFAM" id="SSF52047">
    <property type="entry name" value="RNI-like"/>
    <property type="match status" value="1"/>
</dbReference>
<name>A0AA39KAD1_ARMTA</name>
<protein>
    <recommendedName>
        <fullName evidence="3">F-box domain-containing protein</fullName>
    </recommendedName>
</protein>
<dbReference type="GeneID" id="85363796"/>
<evidence type="ECO:0000313" key="1">
    <source>
        <dbReference type="EMBL" id="KAK0457435.1"/>
    </source>
</evidence>
<comment type="caution">
    <text evidence="1">The sequence shown here is derived from an EMBL/GenBank/DDBJ whole genome shotgun (WGS) entry which is preliminary data.</text>
</comment>